<evidence type="ECO:0000313" key="3">
    <source>
        <dbReference type="Proteomes" id="UP001334084"/>
    </source>
</evidence>
<dbReference type="GeneID" id="90541060"/>
<keyword evidence="1" id="KW-0472">Membrane</keyword>
<sequence length="340" mass="40048">MFVKIIFFILRITANEENMIFSFRNGDYNDIFIGLNSNIPTSGYYFFKIFVSCTYSNLLCEDKTSIDSPFDTYDFIKCKYDDELKTFLDKAFSHDNIDKMNFIRCKMFLKAKIKLQSFRTYFITSVFSLYGKNINQVCNSKVNYLDNNTSLNYIKLYLNNTNYDELKKIVPENTELFVVEQIRKHKCLIQDYIQSRRVDLTSLSNDFNQNNNVKFCVIDNNKNVEKNYSSTNFNIIDEKGIVLDVGEDKQFIDKDYISTDTNGIKHKFIEMNTENENNMCNTNKKRTLHVTFGEDEVVTLKTPSKQKFCSKFCKTTKQKIVCVSVLYLISLIIFLYYLFK</sequence>
<organism evidence="2 3">
    <name type="scientific">Vairimorpha necatrix</name>
    <dbReference type="NCBI Taxonomy" id="6039"/>
    <lineage>
        <taxon>Eukaryota</taxon>
        <taxon>Fungi</taxon>
        <taxon>Fungi incertae sedis</taxon>
        <taxon>Microsporidia</taxon>
        <taxon>Nosematidae</taxon>
        <taxon>Vairimorpha</taxon>
    </lineage>
</organism>
<dbReference type="RefSeq" id="XP_065329387.1">
    <property type="nucleotide sequence ID" value="XM_065473315.1"/>
</dbReference>
<keyword evidence="1" id="KW-0812">Transmembrane</keyword>
<reference evidence="2" key="1">
    <citation type="journal article" date="2024" name="BMC Genomics">
        <title>Functional annotation of a divergent genome using sequence and structure-based similarity.</title>
        <authorList>
            <person name="Svedberg D."/>
            <person name="Winiger R.R."/>
            <person name="Berg A."/>
            <person name="Sharma H."/>
            <person name="Tellgren-Roth C."/>
            <person name="Debrunner-Vossbrinck B.A."/>
            <person name="Vossbrinck C.R."/>
            <person name="Barandun J."/>
        </authorList>
    </citation>
    <scope>NUCLEOTIDE SEQUENCE</scope>
    <source>
        <strain evidence="2">Illinois isolate</strain>
    </source>
</reference>
<protein>
    <submittedName>
        <fullName evidence="2">Uncharacterized protein</fullName>
    </submittedName>
</protein>
<keyword evidence="1" id="KW-1133">Transmembrane helix</keyword>
<dbReference type="AlphaFoldDB" id="A0AAX4JBI4"/>
<feature type="transmembrane region" description="Helical" evidence="1">
    <location>
        <begin position="320"/>
        <end position="339"/>
    </location>
</feature>
<evidence type="ECO:0000256" key="1">
    <source>
        <dbReference type="SAM" id="Phobius"/>
    </source>
</evidence>
<gene>
    <name evidence="2" type="ORF">VNE69_04070</name>
</gene>
<dbReference type="KEGG" id="vnx:VNE69_04070"/>
<keyword evidence="3" id="KW-1185">Reference proteome</keyword>
<evidence type="ECO:0000313" key="2">
    <source>
        <dbReference type="EMBL" id="WUR03242.1"/>
    </source>
</evidence>
<dbReference type="EMBL" id="CP142729">
    <property type="protein sequence ID" value="WUR03242.1"/>
    <property type="molecule type" value="Genomic_DNA"/>
</dbReference>
<proteinExistence type="predicted"/>
<accession>A0AAX4JBI4</accession>
<dbReference type="Proteomes" id="UP001334084">
    <property type="component" value="Chromosome 4"/>
</dbReference>
<name>A0AAX4JBI4_9MICR</name>